<evidence type="ECO:0000256" key="3">
    <source>
        <dbReference type="SAM" id="MobiDB-lite"/>
    </source>
</evidence>
<dbReference type="RefSeq" id="WP_221857838.1">
    <property type="nucleotide sequence ID" value="NZ_BAAAYV010000016.1"/>
</dbReference>
<name>A0ABP7BNJ4_9MICO</name>
<dbReference type="InterPro" id="IPR015797">
    <property type="entry name" value="NUDIX_hydrolase-like_dom_sf"/>
</dbReference>
<accession>A0ABP7BNJ4</accession>
<evidence type="ECO:0000259" key="4">
    <source>
        <dbReference type="PROSITE" id="PS51462"/>
    </source>
</evidence>
<dbReference type="InterPro" id="IPR000086">
    <property type="entry name" value="NUDIX_hydrolase_dom"/>
</dbReference>
<dbReference type="SUPFAM" id="SSF88723">
    <property type="entry name" value="PIN domain-like"/>
    <property type="match status" value="1"/>
</dbReference>
<reference evidence="6" key="1">
    <citation type="journal article" date="2019" name="Int. J. Syst. Evol. Microbiol.">
        <title>The Global Catalogue of Microorganisms (GCM) 10K type strain sequencing project: providing services to taxonomists for standard genome sequencing and annotation.</title>
        <authorList>
            <consortium name="The Broad Institute Genomics Platform"/>
            <consortium name="The Broad Institute Genome Sequencing Center for Infectious Disease"/>
            <person name="Wu L."/>
            <person name="Ma J."/>
        </authorList>
    </citation>
    <scope>NUCLEOTIDE SEQUENCE [LARGE SCALE GENOMIC DNA]</scope>
    <source>
        <strain evidence="6">JCM 16546</strain>
    </source>
</reference>
<dbReference type="PANTHER" id="PTHR43046">
    <property type="entry name" value="GDP-MANNOSE MANNOSYL HYDROLASE"/>
    <property type="match status" value="1"/>
</dbReference>
<proteinExistence type="predicted"/>
<evidence type="ECO:0000256" key="2">
    <source>
        <dbReference type="ARBA" id="ARBA00022801"/>
    </source>
</evidence>
<dbReference type="InterPro" id="IPR020084">
    <property type="entry name" value="NUDIX_hydrolase_CS"/>
</dbReference>
<dbReference type="InterPro" id="IPR029060">
    <property type="entry name" value="PIN-like_dom_sf"/>
</dbReference>
<dbReference type="PROSITE" id="PS51462">
    <property type="entry name" value="NUDIX"/>
    <property type="match status" value="1"/>
</dbReference>
<keyword evidence="2" id="KW-0378">Hydrolase</keyword>
<comment type="caution">
    <text evidence="5">The sequence shown here is derived from an EMBL/GenBank/DDBJ whole genome shotgun (WGS) entry which is preliminary data.</text>
</comment>
<comment type="cofactor">
    <cofactor evidence="1">
        <name>Mg(2+)</name>
        <dbReference type="ChEBI" id="CHEBI:18420"/>
    </cofactor>
</comment>
<dbReference type="PROSITE" id="PS00893">
    <property type="entry name" value="NUDIX_BOX"/>
    <property type="match status" value="1"/>
</dbReference>
<protein>
    <submittedName>
        <fullName evidence="5">NUDIX domain-containing protein</fullName>
    </submittedName>
</protein>
<evidence type="ECO:0000313" key="5">
    <source>
        <dbReference type="EMBL" id="GAA3664063.1"/>
    </source>
</evidence>
<dbReference type="PANTHER" id="PTHR43046:SF2">
    <property type="entry name" value="8-OXO-DGTP DIPHOSPHATASE-RELATED"/>
    <property type="match status" value="1"/>
</dbReference>
<evidence type="ECO:0000313" key="6">
    <source>
        <dbReference type="Proteomes" id="UP001410795"/>
    </source>
</evidence>
<feature type="domain" description="Nudix hydrolase" evidence="4">
    <location>
        <begin position="35"/>
        <end position="164"/>
    </location>
</feature>
<dbReference type="Gene3D" id="3.90.79.10">
    <property type="entry name" value="Nucleoside Triphosphate Pyrophosphohydrolase"/>
    <property type="match status" value="1"/>
</dbReference>
<dbReference type="Pfam" id="PF00293">
    <property type="entry name" value="NUDIX"/>
    <property type="match status" value="1"/>
</dbReference>
<feature type="region of interest" description="Disordered" evidence="3">
    <location>
        <begin position="1"/>
        <end position="20"/>
    </location>
</feature>
<dbReference type="EMBL" id="BAAAYV010000016">
    <property type="protein sequence ID" value="GAA3664063.1"/>
    <property type="molecule type" value="Genomic_DNA"/>
</dbReference>
<gene>
    <name evidence="5" type="ORF">GCM10022202_27500</name>
</gene>
<evidence type="ECO:0000256" key="1">
    <source>
        <dbReference type="ARBA" id="ARBA00001946"/>
    </source>
</evidence>
<keyword evidence="6" id="KW-1185">Reference proteome</keyword>
<organism evidence="5 6">
    <name type="scientific">Microbacterium marinilacus</name>
    <dbReference type="NCBI Taxonomy" id="415209"/>
    <lineage>
        <taxon>Bacteria</taxon>
        <taxon>Bacillati</taxon>
        <taxon>Actinomycetota</taxon>
        <taxon>Actinomycetes</taxon>
        <taxon>Micrococcales</taxon>
        <taxon>Microbacteriaceae</taxon>
        <taxon>Microbacterium</taxon>
    </lineage>
</organism>
<dbReference type="Proteomes" id="UP001410795">
    <property type="component" value="Unassembled WGS sequence"/>
</dbReference>
<sequence>MTIEPALPGQPPRFAGPRDPGDAWVVTEAGERYWGRFGAAGLMAFDTERGVLLQHRVGWSHHGGTWALPGGALHQGEPAIAGALREAHEEAGVPVASVRPRFTNVLDLGVWSYTTVVADVIERFAAAVTDPESFAVEWSPVDEVDDRPLHPGFADAWSSLRSLLHVRPVIVVDAANVVGSVPDGWWKDRAGAAEHLLTRVAALASSGVPADALGLGATHWFPDFVVVVEGQARDVMDIDGVRTVRAPGEGDDTIAAEAAALADDGHAVTVVTSDRGLRARAEDAGATVHGAGWLTGLLG</sequence>
<dbReference type="SUPFAM" id="SSF55811">
    <property type="entry name" value="Nudix"/>
    <property type="match status" value="1"/>
</dbReference>